<dbReference type="HOGENOM" id="CLU_078240_0_0_11"/>
<feature type="compositionally biased region" description="Basic residues" evidence="1">
    <location>
        <begin position="82"/>
        <end position="97"/>
    </location>
</feature>
<feature type="region of interest" description="Disordered" evidence="1">
    <location>
        <begin position="1"/>
        <end position="104"/>
    </location>
</feature>
<feature type="region of interest" description="Disordered" evidence="1">
    <location>
        <begin position="292"/>
        <end position="315"/>
    </location>
</feature>
<feature type="compositionally biased region" description="Basic residues" evidence="1">
    <location>
        <begin position="57"/>
        <end position="70"/>
    </location>
</feature>
<feature type="compositionally biased region" description="Basic and acidic residues" evidence="1">
    <location>
        <begin position="1"/>
        <end position="14"/>
    </location>
</feature>
<accession>B5HEJ3</accession>
<organism evidence="2 3">
    <name type="scientific">Streptomyces pristinaespiralis (strain ATCC 25486 / DSM 40338 / CBS 914.69 / JCM 4507 / KCC S-0507 / NBRC 13074 / NRRL 2958 / 5647)</name>
    <dbReference type="NCBI Taxonomy" id="457429"/>
    <lineage>
        <taxon>Bacteria</taxon>
        <taxon>Bacillati</taxon>
        <taxon>Actinomycetota</taxon>
        <taxon>Actinomycetes</taxon>
        <taxon>Kitasatosporales</taxon>
        <taxon>Streptomycetaceae</taxon>
        <taxon>Streptomyces</taxon>
    </lineage>
</organism>
<keyword evidence="3" id="KW-1185">Reference proteome</keyword>
<protein>
    <submittedName>
        <fullName evidence="2">Uncharacterized protein</fullName>
    </submittedName>
</protein>
<sequence>MDRAARRGALDLRLHGRGVPRPVRACQGHGGRPGDRPHLGVRGGTRRTAARRDHPGHGRAGRGGGRRRRPGRGDALPAGPGHRARRRRRRRAGRGRGRLMGDGAEDLKVSPESVQRITEGLRSAIAELREMGTGTGAVLGKGFSDLAMTGMEAGHHGLSVDFEDYCERWEWGVRALIQDANTIAATLGLAAGMVWEEEQYIEGTFKIAVNAAVGNPHASEEDIVKQGWGDVLTPDHLNPDWSPESFQRAGEDAAQTWKDTGRAVLTEGNGGRQSQILNEMLGVDQEAFDRAVDDTFGPSPEERAAQQQQPGTGGN</sequence>
<dbReference type="EMBL" id="CM000950">
    <property type="protein sequence ID" value="EDY65254.1"/>
    <property type="molecule type" value="Genomic_DNA"/>
</dbReference>
<name>B5HEJ3_STRE2</name>
<dbReference type="Proteomes" id="UP000002805">
    <property type="component" value="Chromosome"/>
</dbReference>
<gene>
    <name evidence="2" type="ORF">SSDG_03578</name>
</gene>
<proteinExistence type="predicted"/>
<dbReference type="eggNOG" id="ENOG502ZP4K">
    <property type="taxonomic scope" value="Bacteria"/>
</dbReference>
<evidence type="ECO:0000256" key="1">
    <source>
        <dbReference type="SAM" id="MobiDB-lite"/>
    </source>
</evidence>
<evidence type="ECO:0000313" key="3">
    <source>
        <dbReference type="Proteomes" id="UP000002805"/>
    </source>
</evidence>
<dbReference type="AlphaFoldDB" id="B5HEJ3"/>
<feature type="compositionally biased region" description="Polar residues" evidence="1">
    <location>
        <begin position="305"/>
        <end position="315"/>
    </location>
</feature>
<evidence type="ECO:0000313" key="2">
    <source>
        <dbReference type="EMBL" id="EDY65254.1"/>
    </source>
</evidence>
<reference evidence="3" key="1">
    <citation type="submission" date="2008-02" db="EMBL/GenBank/DDBJ databases">
        <authorList>
            <consortium name="The Broad Institute Genome Sequencing Platform"/>
            <person name="Fischbach M."/>
            <person name="Ward D."/>
            <person name="Young S."/>
            <person name="Jaffe D."/>
            <person name="Gnerre S."/>
            <person name="Berlin A."/>
            <person name="Heiman D."/>
            <person name="Hepburn T."/>
            <person name="Sykes S."/>
            <person name="Alvarado L."/>
            <person name="Kodira C.D."/>
            <person name="Straight P."/>
            <person name="Clardy J."/>
            <person name="Hung D."/>
            <person name="Kolter R."/>
            <person name="Mekalanos J."/>
            <person name="Walker S."/>
            <person name="Walsh C.T."/>
            <person name="Lander E."/>
            <person name="Galagan J."/>
            <person name="Nusbaum C."/>
            <person name="Birren B."/>
        </authorList>
    </citation>
    <scope>NUCLEOTIDE SEQUENCE [LARGE SCALE GENOMIC DNA]</scope>
    <source>
        <strain evidence="3">ATCC 25486 / DSM 40338 / CBS 914.69 / JCM 4507 / NBRC 13074 / NRRL 2958 / 5647</strain>
    </source>
</reference>
<reference evidence="3" key="2">
    <citation type="submission" date="2009-10" db="EMBL/GenBank/DDBJ databases">
        <title>The genome sequence of Streptomyces pristinaespiralis strain ATCC 25486.</title>
        <authorList>
            <consortium name="The Broad Institute Genome Sequencing Platform"/>
            <consortium name="Broad Institute Microbial Sequencing Center"/>
            <person name="Fischbach M."/>
            <person name="Godfrey P."/>
            <person name="Ward D."/>
            <person name="Young S."/>
            <person name="Zeng Q."/>
            <person name="Koehrsen M."/>
            <person name="Alvarado L."/>
            <person name="Berlin A.M."/>
            <person name="Bochicchio J."/>
            <person name="Borenstein D."/>
            <person name="Chapman S.B."/>
            <person name="Chen Z."/>
            <person name="Engels R."/>
            <person name="Freedman E."/>
            <person name="Gellesch M."/>
            <person name="Goldberg J."/>
            <person name="Griggs A."/>
            <person name="Gujja S."/>
            <person name="Heilman E.R."/>
            <person name="Heiman D.I."/>
            <person name="Hepburn T.A."/>
            <person name="Howarth C."/>
            <person name="Jen D."/>
            <person name="Larson L."/>
            <person name="Lewis B."/>
            <person name="Mehta T."/>
            <person name="Park D."/>
            <person name="Pearson M."/>
            <person name="Richards J."/>
            <person name="Roberts A."/>
            <person name="Saif S."/>
            <person name="Shea T.D."/>
            <person name="Shenoy N."/>
            <person name="Sisk P."/>
            <person name="Stolte C."/>
            <person name="Sykes S.N."/>
            <person name="Thomson T."/>
            <person name="Walk T."/>
            <person name="White J."/>
            <person name="Yandava C."/>
            <person name="Straight P."/>
            <person name="Clardy J."/>
            <person name="Hung D."/>
            <person name="Kolter R."/>
            <person name="Mekalanos J."/>
            <person name="Walker S."/>
            <person name="Walsh C.T."/>
            <person name="Wieland-Brown L.C."/>
            <person name="Haas B."/>
            <person name="Nusbaum C."/>
            <person name="Birren B."/>
        </authorList>
    </citation>
    <scope>NUCLEOTIDE SEQUENCE [LARGE SCALE GENOMIC DNA]</scope>
    <source>
        <strain evidence="3">ATCC 25486 / DSM 40338 / CBS 914.69 / JCM 4507 / NBRC 13074 / NRRL 2958 / 5647</strain>
    </source>
</reference>